<dbReference type="SUPFAM" id="SSF88659">
    <property type="entry name" value="Sigma3 and sigma4 domains of RNA polymerase sigma factors"/>
    <property type="match status" value="1"/>
</dbReference>
<evidence type="ECO:0000256" key="3">
    <source>
        <dbReference type="ARBA" id="ARBA00023082"/>
    </source>
</evidence>
<dbReference type="AlphaFoldDB" id="A0A0D4BY97"/>
<evidence type="ECO:0000313" key="8">
    <source>
        <dbReference type="EMBL" id="AJT41090.1"/>
    </source>
</evidence>
<dbReference type="GO" id="GO:0006352">
    <property type="term" value="P:DNA-templated transcription initiation"/>
    <property type="evidence" value="ECO:0007669"/>
    <property type="project" value="InterPro"/>
</dbReference>
<feature type="domain" description="DUF6596" evidence="7">
    <location>
        <begin position="178"/>
        <end position="278"/>
    </location>
</feature>
<dbReference type="PANTHER" id="PTHR47756:SF2">
    <property type="entry name" value="BLL6612 PROTEIN"/>
    <property type="match status" value="1"/>
</dbReference>
<feature type="domain" description="RNA polymerase sigma factor 70 region 4 type 2" evidence="6">
    <location>
        <begin position="105"/>
        <end position="152"/>
    </location>
</feature>
<protein>
    <submittedName>
        <fullName evidence="8">RNA polymerase subunit sigma-24</fullName>
    </submittedName>
</protein>
<dbReference type="InterPro" id="IPR011990">
    <property type="entry name" value="TPR-like_helical_dom_sf"/>
</dbReference>
<evidence type="ECO:0000259" key="7">
    <source>
        <dbReference type="Pfam" id="PF20239"/>
    </source>
</evidence>
<name>A0A0D4BY97_9MICC</name>
<evidence type="ECO:0000256" key="2">
    <source>
        <dbReference type="ARBA" id="ARBA00023015"/>
    </source>
</evidence>
<dbReference type="GO" id="GO:0003677">
    <property type="term" value="F:DNA binding"/>
    <property type="evidence" value="ECO:0007669"/>
    <property type="project" value="InterPro"/>
</dbReference>
<evidence type="ECO:0000256" key="1">
    <source>
        <dbReference type="ARBA" id="ARBA00010641"/>
    </source>
</evidence>
<dbReference type="Gene3D" id="1.10.10.10">
    <property type="entry name" value="Winged helix-like DNA-binding domain superfamily/Winged helix DNA-binding domain"/>
    <property type="match status" value="1"/>
</dbReference>
<keyword evidence="9" id="KW-1185">Reference proteome</keyword>
<keyword evidence="4" id="KW-0804">Transcription</keyword>
<dbReference type="SUPFAM" id="SSF88946">
    <property type="entry name" value="Sigma2 domain of RNA polymerase sigma factors"/>
    <property type="match status" value="1"/>
</dbReference>
<dbReference type="GO" id="GO:0016987">
    <property type="term" value="F:sigma factor activity"/>
    <property type="evidence" value="ECO:0007669"/>
    <property type="project" value="UniProtKB-KW"/>
</dbReference>
<organism evidence="8 9">
    <name type="scientific">Psychromicrobium lacuslunae</name>
    <dbReference type="NCBI Taxonomy" id="1618207"/>
    <lineage>
        <taxon>Bacteria</taxon>
        <taxon>Bacillati</taxon>
        <taxon>Actinomycetota</taxon>
        <taxon>Actinomycetes</taxon>
        <taxon>Micrococcales</taxon>
        <taxon>Micrococcaceae</taxon>
        <taxon>Psychromicrobium</taxon>
    </lineage>
</organism>
<evidence type="ECO:0000256" key="4">
    <source>
        <dbReference type="ARBA" id="ARBA00023163"/>
    </source>
</evidence>
<dbReference type="PATRIC" id="fig|1618207.4.peg.1092"/>
<sequence>MSSFEDVWRSEAPHVLHALLNRYQDFEGCEDALQEALLEASQQWPIVGIPEYPRGWLITTASRRYLDLLRRDNARQAREVLAAATELESTPSATDDTLQLFFLCVHPALSPSSQVALILRALGGLTTAQIAAAFLVPERTMGQRISRAKATLRERGVSFQSAADSASLAGVGGPGAERLSLVRHSLYLVFNEGYTSSTGESLLNISLADEAMRLCRELLRQLPEDAETAGLLALMLLLNSRRVARLDQRGDLIPLAEQDRSQWDRHQILEAVELLERTLPGGHVGRFQLEAAISAVHAEAPSAEETDWPQIVLLYEMLDRIAPSPLASLGHAVALAMVHGPEAGLAQIADLSFTADLGTHHRTFAVRGHLLEMAGSYAEALQAYQEAARLTRSLAEQRYLNTRATEVAAKVKL</sequence>
<gene>
    <name evidence="8" type="ORF">UM93_05365</name>
</gene>
<dbReference type="Pfam" id="PF08281">
    <property type="entry name" value="Sigma70_r4_2"/>
    <property type="match status" value="1"/>
</dbReference>
<dbReference type="Pfam" id="PF20239">
    <property type="entry name" value="DUF6596"/>
    <property type="match status" value="1"/>
</dbReference>
<keyword evidence="2" id="KW-0805">Transcription regulation</keyword>
<dbReference type="HOGENOM" id="CLU_035311_1_1_11"/>
<dbReference type="RefSeq" id="WP_045074187.1">
    <property type="nucleotide sequence ID" value="NZ_CP011005.1"/>
</dbReference>
<evidence type="ECO:0000259" key="6">
    <source>
        <dbReference type="Pfam" id="PF08281"/>
    </source>
</evidence>
<comment type="similarity">
    <text evidence="1">Belongs to the sigma-70 factor family. ECF subfamily.</text>
</comment>
<dbReference type="STRING" id="1618207.UM93_05365"/>
<dbReference type="Pfam" id="PF04542">
    <property type="entry name" value="Sigma70_r2"/>
    <property type="match status" value="1"/>
</dbReference>
<feature type="domain" description="RNA polymerase sigma-70 region 2" evidence="5">
    <location>
        <begin position="9"/>
        <end position="73"/>
    </location>
</feature>
<dbReference type="InterPro" id="IPR013325">
    <property type="entry name" value="RNA_pol_sigma_r2"/>
</dbReference>
<dbReference type="InterPro" id="IPR007627">
    <property type="entry name" value="RNA_pol_sigma70_r2"/>
</dbReference>
<evidence type="ECO:0000313" key="9">
    <source>
        <dbReference type="Proteomes" id="UP000061839"/>
    </source>
</evidence>
<dbReference type="InterPro" id="IPR036388">
    <property type="entry name" value="WH-like_DNA-bd_sf"/>
</dbReference>
<dbReference type="Gene3D" id="1.10.1740.10">
    <property type="match status" value="1"/>
</dbReference>
<dbReference type="SUPFAM" id="SSF48452">
    <property type="entry name" value="TPR-like"/>
    <property type="match status" value="1"/>
</dbReference>
<dbReference type="InterPro" id="IPR013324">
    <property type="entry name" value="RNA_pol_sigma_r3/r4-like"/>
</dbReference>
<evidence type="ECO:0000259" key="5">
    <source>
        <dbReference type="Pfam" id="PF04542"/>
    </source>
</evidence>
<proteinExistence type="inferred from homology"/>
<keyword evidence="3" id="KW-0731">Sigma factor</keyword>
<dbReference type="KEGG" id="ari:UM93_05365"/>
<accession>A0A0D4BY97</accession>
<dbReference type="InterPro" id="IPR046531">
    <property type="entry name" value="DUF6596"/>
</dbReference>
<dbReference type="OrthoDB" id="9780299at2"/>
<dbReference type="InterPro" id="IPR013249">
    <property type="entry name" value="RNA_pol_sigma70_r4_t2"/>
</dbReference>
<dbReference type="EMBL" id="CP011005">
    <property type="protein sequence ID" value="AJT41090.1"/>
    <property type="molecule type" value="Genomic_DNA"/>
</dbReference>
<dbReference type="Proteomes" id="UP000061839">
    <property type="component" value="Chromosome"/>
</dbReference>
<dbReference type="PANTHER" id="PTHR47756">
    <property type="entry name" value="BLL6612 PROTEIN-RELATED"/>
    <property type="match status" value="1"/>
</dbReference>
<reference evidence="8 9" key="1">
    <citation type="journal article" date="2015" name="Genome Announc.">
        <title>Complete Genome Sequencing of Protease-Producing Novel Arthrobacter sp. Strain IHBB 11108 Using PacBio Single-Molecule Real-Time Sequencing Technology.</title>
        <authorList>
            <person name="Kiran S."/>
            <person name="Swarnkar M.K."/>
            <person name="Pal M."/>
            <person name="Thakur R."/>
            <person name="Tewari R."/>
            <person name="Singh A.K."/>
            <person name="Gulati A."/>
        </authorList>
    </citation>
    <scope>NUCLEOTIDE SEQUENCE [LARGE SCALE GENOMIC DNA]</scope>
    <source>
        <strain evidence="8 9">IHBB 11108</strain>
    </source>
</reference>